<comment type="caution">
    <text evidence="1">The sequence shown here is derived from an EMBL/GenBank/DDBJ whole genome shotgun (WGS) entry which is preliminary data.</text>
</comment>
<protein>
    <submittedName>
        <fullName evidence="1">Uncharacterized protein</fullName>
    </submittedName>
</protein>
<proteinExistence type="predicted"/>
<sequence length="80" mass="8007">MSFTTSDVASAVDHLRTARARLDAATATLRLAAGLDWTAPAGDAFRAEAAQVLAAADGDAAALDLAVLVAAGCEPRDVAP</sequence>
<organism evidence="1 2">
    <name type="scientific">Isoptericola jiangsuensis</name>
    <dbReference type="NCBI Taxonomy" id="548579"/>
    <lineage>
        <taxon>Bacteria</taxon>
        <taxon>Bacillati</taxon>
        <taxon>Actinomycetota</taxon>
        <taxon>Actinomycetes</taxon>
        <taxon>Micrococcales</taxon>
        <taxon>Promicromonosporaceae</taxon>
        <taxon>Isoptericola</taxon>
    </lineage>
</organism>
<evidence type="ECO:0000313" key="1">
    <source>
        <dbReference type="EMBL" id="PFG41685.1"/>
    </source>
</evidence>
<dbReference type="RefSeq" id="WP_098462299.1">
    <property type="nucleotide sequence ID" value="NZ_PDJJ01000001.1"/>
</dbReference>
<accession>A0A2A9ETX4</accession>
<dbReference type="AlphaFoldDB" id="A0A2A9ETX4"/>
<evidence type="ECO:0000313" key="2">
    <source>
        <dbReference type="Proteomes" id="UP000224130"/>
    </source>
</evidence>
<gene>
    <name evidence="1" type="ORF">ATJ88_0327</name>
</gene>
<dbReference type="EMBL" id="PDJJ01000001">
    <property type="protein sequence ID" value="PFG41685.1"/>
    <property type="molecule type" value="Genomic_DNA"/>
</dbReference>
<keyword evidence="2" id="KW-1185">Reference proteome</keyword>
<dbReference type="Proteomes" id="UP000224130">
    <property type="component" value="Unassembled WGS sequence"/>
</dbReference>
<name>A0A2A9ETX4_9MICO</name>
<reference evidence="1 2" key="1">
    <citation type="submission" date="2017-10" db="EMBL/GenBank/DDBJ databases">
        <title>Sequencing the genomes of 1000 actinobacteria strains.</title>
        <authorList>
            <person name="Klenk H.-P."/>
        </authorList>
    </citation>
    <scope>NUCLEOTIDE SEQUENCE [LARGE SCALE GENOMIC DNA]</scope>
    <source>
        <strain evidence="1 2">DSM 21863</strain>
    </source>
</reference>